<proteinExistence type="predicted"/>
<accession>A0A067T4D5</accession>
<dbReference type="AlphaFoldDB" id="A0A067T4D5"/>
<evidence type="ECO:0000313" key="2">
    <source>
        <dbReference type="Proteomes" id="UP000027222"/>
    </source>
</evidence>
<sequence length="99" mass="10682">MEEIALAASSIPPSFFSGAPSTSAPSTKSESMSAYMYPKSLSCSQSAVVFIFIHSVRHGSIHTSRWVFVRYTGGRPFLSFLNPSRSTPSCWALTVTSAV</sequence>
<gene>
    <name evidence="1" type="ORF">GALMADRAFT_593267</name>
</gene>
<dbReference type="HOGENOM" id="CLU_2320547_0_0_1"/>
<reference evidence="2" key="1">
    <citation type="journal article" date="2014" name="Proc. Natl. Acad. Sci. U.S.A.">
        <title>Extensive sampling of basidiomycete genomes demonstrates inadequacy of the white-rot/brown-rot paradigm for wood decay fungi.</title>
        <authorList>
            <person name="Riley R."/>
            <person name="Salamov A.A."/>
            <person name="Brown D.W."/>
            <person name="Nagy L.G."/>
            <person name="Floudas D."/>
            <person name="Held B.W."/>
            <person name="Levasseur A."/>
            <person name="Lombard V."/>
            <person name="Morin E."/>
            <person name="Otillar R."/>
            <person name="Lindquist E.A."/>
            <person name="Sun H."/>
            <person name="LaButti K.M."/>
            <person name="Schmutz J."/>
            <person name="Jabbour D."/>
            <person name="Luo H."/>
            <person name="Baker S.E."/>
            <person name="Pisabarro A.G."/>
            <person name="Walton J.D."/>
            <person name="Blanchette R.A."/>
            <person name="Henrissat B."/>
            <person name="Martin F."/>
            <person name="Cullen D."/>
            <person name="Hibbett D.S."/>
            <person name="Grigoriev I.V."/>
        </authorList>
    </citation>
    <scope>NUCLEOTIDE SEQUENCE [LARGE SCALE GENOMIC DNA]</scope>
    <source>
        <strain evidence="2">CBS 339.88</strain>
    </source>
</reference>
<keyword evidence="2" id="KW-1185">Reference proteome</keyword>
<dbReference type="EMBL" id="KL142384">
    <property type="protein sequence ID" value="KDR73883.1"/>
    <property type="molecule type" value="Genomic_DNA"/>
</dbReference>
<evidence type="ECO:0000313" key="1">
    <source>
        <dbReference type="EMBL" id="KDR73883.1"/>
    </source>
</evidence>
<name>A0A067T4D5_GALM3</name>
<protein>
    <submittedName>
        <fullName evidence="1">Uncharacterized protein</fullName>
    </submittedName>
</protein>
<dbReference type="Proteomes" id="UP000027222">
    <property type="component" value="Unassembled WGS sequence"/>
</dbReference>
<organism evidence="1 2">
    <name type="scientific">Galerina marginata (strain CBS 339.88)</name>
    <dbReference type="NCBI Taxonomy" id="685588"/>
    <lineage>
        <taxon>Eukaryota</taxon>
        <taxon>Fungi</taxon>
        <taxon>Dikarya</taxon>
        <taxon>Basidiomycota</taxon>
        <taxon>Agaricomycotina</taxon>
        <taxon>Agaricomycetes</taxon>
        <taxon>Agaricomycetidae</taxon>
        <taxon>Agaricales</taxon>
        <taxon>Agaricineae</taxon>
        <taxon>Strophariaceae</taxon>
        <taxon>Galerina</taxon>
    </lineage>
</organism>